<dbReference type="Proteomes" id="UP000095210">
    <property type="component" value="Chromosome"/>
</dbReference>
<keyword evidence="2" id="KW-1185">Reference proteome</keyword>
<organism evidence="1 2">
    <name type="scientific">Actinoalloteichus hymeniacidonis</name>
    <dbReference type="NCBI Taxonomy" id="340345"/>
    <lineage>
        <taxon>Bacteria</taxon>
        <taxon>Bacillati</taxon>
        <taxon>Actinomycetota</taxon>
        <taxon>Actinomycetes</taxon>
        <taxon>Pseudonocardiales</taxon>
        <taxon>Pseudonocardiaceae</taxon>
        <taxon>Actinoalloteichus</taxon>
    </lineage>
</organism>
<dbReference type="EMBL" id="CP014859">
    <property type="protein sequence ID" value="AOS65810.1"/>
    <property type="molecule type" value="Genomic_DNA"/>
</dbReference>
<proteinExistence type="predicted"/>
<gene>
    <name evidence="1" type="ORF">TL08_25160</name>
</gene>
<dbReference type="KEGG" id="ahm:TL08_25160"/>
<dbReference type="RefSeq" id="WP_069852588.1">
    <property type="nucleotide sequence ID" value="NZ_CP014859.1"/>
</dbReference>
<evidence type="ECO:0000313" key="1">
    <source>
        <dbReference type="EMBL" id="AOS65810.1"/>
    </source>
</evidence>
<name>A0AAC9HWK7_9PSEU</name>
<evidence type="ECO:0000313" key="2">
    <source>
        <dbReference type="Proteomes" id="UP000095210"/>
    </source>
</evidence>
<dbReference type="AlphaFoldDB" id="A0AAC9HWK7"/>
<accession>A0AAC9HWK7</accession>
<protein>
    <submittedName>
        <fullName evidence="1">Uncharacterized protein</fullName>
    </submittedName>
</protein>
<sequence length="78" mass="8453">MTDRRSVTFFRTPASMAFPDGRLLASVGGIGYVLAADGWIRFGATLPISVIELSRSGAEDWCERQGWDLGLLDAAYGL</sequence>
<reference evidence="2" key="1">
    <citation type="submission" date="2016-03" db="EMBL/GenBank/DDBJ databases">
        <title>Complete genome sequence of the type strain Actinoalloteichus hymeniacidonis DSM 45092.</title>
        <authorList>
            <person name="Schaffert L."/>
            <person name="Albersmeier A."/>
            <person name="Winkler A."/>
            <person name="Kalinowski J."/>
            <person name="Zotchev S."/>
            <person name="Ruckert C."/>
        </authorList>
    </citation>
    <scope>NUCLEOTIDE SEQUENCE [LARGE SCALE GENOMIC DNA]</scope>
    <source>
        <strain evidence="2">HPA177(T) (DSM 45092(T))</strain>
    </source>
</reference>